<protein>
    <submittedName>
        <fullName evidence="1">Uncharacterized protein</fullName>
    </submittedName>
</protein>
<dbReference type="AlphaFoldDB" id="A0A194PXL9"/>
<organism evidence="1 2">
    <name type="scientific">Papilio xuthus</name>
    <name type="common">Asian swallowtail butterfly</name>
    <dbReference type="NCBI Taxonomy" id="66420"/>
    <lineage>
        <taxon>Eukaryota</taxon>
        <taxon>Metazoa</taxon>
        <taxon>Ecdysozoa</taxon>
        <taxon>Arthropoda</taxon>
        <taxon>Hexapoda</taxon>
        <taxon>Insecta</taxon>
        <taxon>Pterygota</taxon>
        <taxon>Neoptera</taxon>
        <taxon>Endopterygota</taxon>
        <taxon>Lepidoptera</taxon>
        <taxon>Glossata</taxon>
        <taxon>Ditrysia</taxon>
        <taxon>Papilionoidea</taxon>
        <taxon>Papilionidae</taxon>
        <taxon>Papilioninae</taxon>
        <taxon>Papilio</taxon>
    </lineage>
</organism>
<dbReference type="EMBL" id="KQ459595">
    <property type="protein sequence ID" value="KPI95895.1"/>
    <property type="molecule type" value="Genomic_DNA"/>
</dbReference>
<dbReference type="Proteomes" id="UP000053268">
    <property type="component" value="Unassembled WGS sequence"/>
</dbReference>
<gene>
    <name evidence="1" type="ORF">RR46_11608</name>
</gene>
<evidence type="ECO:0000313" key="2">
    <source>
        <dbReference type="Proteomes" id="UP000053268"/>
    </source>
</evidence>
<keyword evidence="2" id="KW-1185">Reference proteome</keyword>
<accession>A0A194PXL9</accession>
<proteinExistence type="predicted"/>
<sequence>MWCKALAIWRCQANIPRVHGCGVLGAGAVIQVRSDVDDGATLVVVITHHQPADTVPGSRGAAQPHLLRVLVQLHR</sequence>
<reference evidence="1 2" key="1">
    <citation type="journal article" date="2015" name="Nat. Commun.">
        <title>Outbred genome sequencing and CRISPR/Cas9 gene editing in butterflies.</title>
        <authorList>
            <person name="Li X."/>
            <person name="Fan D."/>
            <person name="Zhang W."/>
            <person name="Liu G."/>
            <person name="Zhang L."/>
            <person name="Zhao L."/>
            <person name="Fang X."/>
            <person name="Chen L."/>
            <person name="Dong Y."/>
            <person name="Chen Y."/>
            <person name="Ding Y."/>
            <person name="Zhao R."/>
            <person name="Feng M."/>
            <person name="Zhu Y."/>
            <person name="Feng Y."/>
            <person name="Jiang X."/>
            <person name="Zhu D."/>
            <person name="Xiang H."/>
            <person name="Feng X."/>
            <person name="Li S."/>
            <person name="Wang J."/>
            <person name="Zhang G."/>
            <person name="Kronforst M.R."/>
            <person name="Wang W."/>
        </authorList>
    </citation>
    <scope>NUCLEOTIDE SEQUENCE [LARGE SCALE GENOMIC DNA]</scope>
    <source>
        <strain evidence="1">Ya'a_city_454_Px</strain>
        <tissue evidence="1">Whole body</tissue>
    </source>
</reference>
<name>A0A194PXL9_PAPXU</name>
<evidence type="ECO:0000313" key="1">
    <source>
        <dbReference type="EMBL" id="KPI95895.1"/>
    </source>
</evidence>